<dbReference type="Proteomes" id="UP000319828">
    <property type="component" value="Unassembled WGS sequence"/>
</dbReference>
<reference evidence="1 2" key="1">
    <citation type="submission" date="2019-07" db="EMBL/GenBank/DDBJ databases">
        <title>The draft genome sequence of Vibrio algivorus M1486.</title>
        <authorList>
            <person name="Meng X."/>
        </authorList>
    </citation>
    <scope>NUCLEOTIDE SEQUENCE [LARGE SCALE GENOMIC DNA]</scope>
    <source>
        <strain evidence="1 2">M1486</strain>
    </source>
</reference>
<proteinExistence type="predicted"/>
<evidence type="ECO:0000313" key="2">
    <source>
        <dbReference type="Proteomes" id="UP000319828"/>
    </source>
</evidence>
<dbReference type="InterPro" id="IPR021811">
    <property type="entry name" value="DUF3389"/>
</dbReference>
<evidence type="ECO:0000313" key="1">
    <source>
        <dbReference type="EMBL" id="TVO37042.1"/>
    </source>
</evidence>
<comment type="caution">
    <text evidence="1">The sequence shown here is derived from an EMBL/GenBank/DDBJ whole genome shotgun (WGS) entry which is preliminary data.</text>
</comment>
<sequence length="77" mass="8721">MIIEFSQGKIIANQHEIVVRLTQIVSVTMQSQTEALKLIGRGVNVITAHDMQCQWSIKLDSEQQLQQLADFLCLPIQ</sequence>
<dbReference type="OrthoDB" id="6271555at2"/>
<dbReference type="RefSeq" id="WP_144388035.1">
    <property type="nucleotide sequence ID" value="NZ_CANNCB010000008.1"/>
</dbReference>
<dbReference type="AlphaFoldDB" id="A0A557P8R1"/>
<organism evidence="1 2">
    <name type="scientific">Vibrio algivorus</name>
    <dbReference type="NCBI Taxonomy" id="1667024"/>
    <lineage>
        <taxon>Bacteria</taxon>
        <taxon>Pseudomonadati</taxon>
        <taxon>Pseudomonadota</taxon>
        <taxon>Gammaproteobacteria</taxon>
        <taxon>Vibrionales</taxon>
        <taxon>Vibrionaceae</taxon>
        <taxon>Vibrio</taxon>
    </lineage>
</organism>
<dbReference type="Pfam" id="PF11869">
    <property type="entry name" value="DUF3389"/>
    <property type="match status" value="1"/>
</dbReference>
<protein>
    <submittedName>
        <fullName evidence="1">DUF3389 family protein</fullName>
    </submittedName>
</protein>
<name>A0A557P8R1_9VIBR</name>
<dbReference type="EMBL" id="VMKJ01000012">
    <property type="protein sequence ID" value="TVO37042.1"/>
    <property type="molecule type" value="Genomic_DNA"/>
</dbReference>
<gene>
    <name evidence="1" type="ORF">FOF44_08170</name>
</gene>
<accession>A0A557P8R1</accession>